<evidence type="ECO:0000259" key="1">
    <source>
        <dbReference type="SMART" id="SM00278"/>
    </source>
</evidence>
<dbReference type="Proteomes" id="UP001197875">
    <property type="component" value="Unassembled WGS sequence"/>
</dbReference>
<comment type="caution">
    <text evidence="2">The sequence shown here is derived from an EMBL/GenBank/DDBJ whole genome shotgun (WGS) entry which is preliminary data.</text>
</comment>
<dbReference type="Pfam" id="PF10531">
    <property type="entry name" value="SLBB"/>
    <property type="match status" value="1"/>
</dbReference>
<organism evidence="2 3">
    <name type="scientific">Fusicatenibacter faecihominis</name>
    <dbReference type="NCBI Taxonomy" id="2881276"/>
    <lineage>
        <taxon>Bacteria</taxon>
        <taxon>Bacillati</taxon>
        <taxon>Bacillota</taxon>
        <taxon>Clostridia</taxon>
        <taxon>Lachnospirales</taxon>
        <taxon>Lachnospiraceae</taxon>
        <taxon>Fusicatenibacter</taxon>
    </lineage>
</organism>
<dbReference type="InterPro" id="IPR010994">
    <property type="entry name" value="RuvA_2-like"/>
</dbReference>
<dbReference type="InterPro" id="IPR004509">
    <property type="entry name" value="Competence_ComEA_HhH"/>
</dbReference>
<dbReference type="SMART" id="SM00278">
    <property type="entry name" value="HhH1"/>
    <property type="match status" value="2"/>
</dbReference>
<dbReference type="AlphaFoldDB" id="A0AAE3DTC8"/>
<feature type="domain" description="Helix-hairpin-helix DNA-binding motif class 1" evidence="1">
    <location>
        <begin position="139"/>
        <end position="158"/>
    </location>
</feature>
<name>A0AAE3DTC8_9FIRM</name>
<dbReference type="Pfam" id="PF12836">
    <property type="entry name" value="HHH_3"/>
    <property type="match status" value="1"/>
</dbReference>
<dbReference type="PANTHER" id="PTHR21180">
    <property type="entry name" value="ENDONUCLEASE/EXONUCLEASE/PHOSPHATASE FAMILY DOMAIN-CONTAINING PROTEIN 1"/>
    <property type="match status" value="1"/>
</dbReference>
<accession>A0AAE3DTC8</accession>
<gene>
    <name evidence="2" type="ORF">LKD71_09620</name>
</gene>
<evidence type="ECO:0000313" key="2">
    <source>
        <dbReference type="EMBL" id="MCC2190060.1"/>
    </source>
</evidence>
<proteinExistence type="predicted"/>
<dbReference type="RefSeq" id="WP_227615245.1">
    <property type="nucleotide sequence ID" value="NZ_JAJEPR010000014.1"/>
</dbReference>
<evidence type="ECO:0000313" key="3">
    <source>
        <dbReference type="Proteomes" id="UP001197875"/>
    </source>
</evidence>
<dbReference type="EMBL" id="JAJEPR010000014">
    <property type="protein sequence ID" value="MCC2190060.1"/>
    <property type="molecule type" value="Genomic_DNA"/>
</dbReference>
<dbReference type="SUPFAM" id="SSF47781">
    <property type="entry name" value="RuvA domain 2-like"/>
    <property type="match status" value="1"/>
</dbReference>
<dbReference type="GO" id="GO:0015627">
    <property type="term" value="C:type II protein secretion system complex"/>
    <property type="evidence" value="ECO:0007669"/>
    <property type="project" value="TreeGrafter"/>
</dbReference>
<dbReference type="GO" id="GO:0006281">
    <property type="term" value="P:DNA repair"/>
    <property type="evidence" value="ECO:0007669"/>
    <property type="project" value="InterPro"/>
</dbReference>
<dbReference type="Gene3D" id="3.10.560.10">
    <property type="entry name" value="Outer membrane lipoprotein wza domain like"/>
    <property type="match status" value="1"/>
</dbReference>
<dbReference type="Gene3D" id="1.10.150.310">
    <property type="entry name" value="Tex RuvX-like domain-like"/>
    <property type="match status" value="1"/>
</dbReference>
<dbReference type="InterPro" id="IPR051675">
    <property type="entry name" value="Endo/Exo/Phosphatase_dom_1"/>
</dbReference>
<dbReference type="GO" id="GO:0015628">
    <property type="term" value="P:protein secretion by the type II secretion system"/>
    <property type="evidence" value="ECO:0007669"/>
    <property type="project" value="TreeGrafter"/>
</dbReference>
<feature type="domain" description="Helix-hairpin-helix DNA-binding motif class 1" evidence="1">
    <location>
        <begin position="169"/>
        <end position="188"/>
    </location>
</feature>
<dbReference type="NCBIfam" id="TIGR00426">
    <property type="entry name" value="competence protein ComEA helix-hairpin-helix repeat region"/>
    <property type="match status" value="1"/>
</dbReference>
<keyword evidence="3" id="KW-1185">Reference proteome</keyword>
<protein>
    <submittedName>
        <fullName evidence="2">Helix-hairpin-helix domain-containing protein</fullName>
    </submittedName>
</protein>
<dbReference type="PANTHER" id="PTHR21180:SF32">
    <property type="entry name" value="ENDONUCLEASE_EXONUCLEASE_PHOSPHATASE FAMILY DOMAIN-CONTAINING PROTEIN 1"/>
    <property type="match status" value="1"/>
</dbReference>
<reference evidence="2 3" key="1">
    <citation type="submission" date="2021-10" db="EMBL/GenBank/DDBJ databases">
        <title>Anaerobic single-cell dispensing facilitates the cultivation of human gut bacteria.</title>
        <authorList>
            <person name="Afrizal A."/>
        </authorList>
    </citation>
    <scope>NUCLEOTIDE SEQUENCE [LARGE SCALE GENOMIC DNA]</scope>
    <source>
        <strain evidence="2 3">CLA-AA-H277</strain>
    </source>
</reference>
<sequence length="191" mass="20995">MKHVWQIFLFLTVLVSCLTGCGRRQAMEIEEETFPAVSSFEEESQEETEVSRGTLFVDVRGAVAKPGVYELPEKSRVFQAVEAAGGLLPEALERLVNQAAELTDGQQVYIPFEGEETEGGQAPLQETDDRVNINTAGPEELKTLPGIGEARAADIIAYREAKGGFSSIEEIMQVSGIKDAMFQKIRDKIKV</sequence>
<dbReference type="GO" id="GO:0003677">
    <property type="term" value="F:DNA binding"/>
    <property type="evidence" value="ECO:0007669"/>
    <property type="project" value="InterPro"/>
</dbReference>
<dbReference type="InterPro" id="IPR003583">
    <property type="entry name" value="Hlx-hairpin-Hlx_DNA-bd_motif"/>
</dbReference>
<dbReference type="InterPro" id="IPR019554">
    <property type="entry name" value="Soluble_ligand-bd"/>
</dbReference>
<dbReference type="PROSITE" id="PS51257">
    <property type="entry name" value="PROKAR_LIPOPROTEIN"/>
    <property type="match status" value="1"/>
</dbReference>